<evidence type="ECO:0000313" key="1">
    <source>
        <dbReference type="EMBL" id="WEK04919.1"/>
    </source>
</evidence>
<name>A0AAJ5VUA7_9HYPH</name>
<protein>
    <submittedName>
        <fullName evidence="1">HutD family protein</fullName>
    </submittedName>
</protein>
<gene>
    <name evidence="1" type="ORF">P0Y65_01295</name>
</gene>
<sequence>MRLLRYEDLSVTPWKNGGGVTREVASCNDGDVGLLWRVSIATVSAPGPFSSFSGIDRTIAVLAGKGMDLSTSDHAVTLTSETPPYDFDGETPIHARLTDGDTTDLNAMSRRGHFRHRMLRLTVNPGFTFIGTAQLSFIVLGGPAEIAFDGKVINAGPLDTVADIAQGASLAWGVAVATPCHLIEFDPVY</sequence>
<dbReference type="Proteomes" id="UP001217476">
    <property type="component" value="Chromosome"/>
</dbReference>
<dbReference type="InterPro" id="IPR014710">
    <property type="entry name" value="RmlC-like_jellyroll"/>
</dbReference>
<dbReference type="SUPFAM" id="SSF51182">
    <property type="entry name" value="RmlC-like cupins"/>
    <property type="match status" value="1"/>
</dbReference>
<proteinExistence type="predicted"/>
<dbReference type="Gene3D" id="2.60.120.10">
    <property type="entry name" value="Jelly Rolls"/>
    <property type="match status" value="1"/>
</dbReference>
<accession>A0AAJ5VUA7</accession>
<organism evidence="1 2">
    <name type="scientific">Candidatus Devosia phytovorans</name>
    <dbReference type="NCBI Taxonomy" id="3121372"/>
    <lineage>
        <taxon>Bacteria</taxon>
        <taxon>Pseudomonadati</taxon>
        <taxon>Pseudomonadota</taxon>
        <taxon>Alphaproteobacteria</taxon>
        <taxon>Hyphomicrobiales</taxon>
        <taxon>Devosiaceae</taxon>
        <taxon>Devosia</taxon>
    </lineage>
</organism>
<dbReference type="PANTHER" id="PTHR37943">
    <property type="entry name" value="PROTEIN VES"/>
    <property type="match status" value="1"/>
</dbReference>
<dbReference type="CDD" id="cd20293">
    <property type="entry name" value="cupin_HutD_N"/>
    <property type="match status" value="1"/>
</dbReference>
<dbReference type="AlphaFoldDB" id="A0AAJ5VUA7"/>
<dbReference type="InterPro" id="IPR010282">
    <property type="entry name" value="Uncharacterised_HutD/Ves"/>
</dbReference>
<dbReference type="EMBL" id="CP119312">
    <property type="protein sequence ID" value="WEK04919.1"/>
    <property type="molecule type" value="Genomic_DNA"/>
</dbReference>
<dbReference type="InterPro" id="IPR011051">
    <property type="entry name" value="RmlC_Cupin_sf"/>
</dbReference>
<reference evidence="1" key="1">
    <citation type="submission" date="2023-03" db="EMBL/GenBank/DDBJ databases">
        <title>Andean soil-derived lignocellulolytic bacterial consortium as a source of novel taxa and putative plastic-active enzymes.</title>
        <authorList>
            <person name="Diaz-Garcia L."/>
            <person name="Chuvochina M."/>
            <person name="Feuerriegel G."/>
            <person name="Bunk B."/>
            <person name="Sproer C."/>
            <person name="Streit W.R."/>
            <person name="Rodriguez L.M."/>
            <person name="Overmann J."/>
            <person name="Jimenez D.J."/>
        </authorList>
    </citation>
    <scope>NUCLEOTIDE SEQUENCE</scope>
    <source>
        <strain evidence="1">MAG 4196</strain>
    </source>
</reference>
<dbReference type="PANTHER" id="PTHR37943:SF1">
    <property type="entry name" value="PROTEIN VES"/>
    <property type="match status" value="1"/>
</dbReference>
<dbReference type="Pfam" id="PF05962">
    <property type="entry name" value="HutD"/>
    <property type="match status" value="1"/>
</dbReference>
<evidence type="ECO:0000313" key="2">
    <source>
        <dbReference type="Proteomes" id="UP001217476"/>
    </source>
</evidence>